<dbReference type="EMBL" id="CP043451">
    <property type="protein sequence ID" value="QEM05715.1"/>
    <property type="molecule type" value="Genomic_DNA"/>
</dbReference>
<proteinExistence type="predicted"/>
<organism evidence="2 3">
    <name type="scientific">Mucilaginibacter rubeus</name>
    <dbReference type="NCBI Taxonomy" id="2027860"/>
    <lineage>
        <taxon>Bacteria</taxon>
        <taxon>Pseudomonadati</taxon>
        <taxon>Bacteroidota</taxon>
        <taxon>Sphingobacteriia</taxon>
        <taxon>Sphingobacteriales</taxon>
        <taxon>Sphingobacteriaceae</taxon>
        <taxon>Mucilaginibacter</taxon>
    </lineage>
</organism>
<dbReference type="Pfam" id="PF00092">
    <property type="entry name" value="VWA"/>
    <property type="match status" value="1"/>
</dbReference>
<feature type="domain" description="VWFA" evidence="1">
    <location>
        <begin position="18"/>
        <end position="186"/>
    </location>
</feature>
<evidence type="ECO:0000313" key="3">
    <source>
        <dbReference type="Proteomes" id="UP000250557"/>
    </source>
</evidence>
<gene>
    <name evidence="2" type="ORF">DIU31_020190</name>
</gene>
<dbReference type="InterPro" id="IPR002035">
    <property type="entry name" value="VWF_A"/>
</dbReference>
<accession>A0AAE6JIQ3</accession>
<dbReference type="InterPro" id="IPR036465">
    <property type="entry name" value="vWFA_dom_sf"/>
</dbReference>
<dbReference type="Proteomes" id="UP000250557">
    <property type="component" value="Chromosome"/>
</dbReference>
<dbReference type="AlphaFoldDB" id="A0AAE6JIQ3"/>
<evidence type="ECO:0000259" key="1">
    <source>
        <dbReference type="PROSITE" id="PS50234"/>
    </source>
</evidence>
<sequence>MFHLLLIHKAMPTSTPVVAIPVVDTSYSMTSSNYVAITVIDTKAFLNNALPGDYIGVASYDVNGRVTYNLTLVDQNLTVPVTAAAAVQNLSFTGSCTNMGGGLQTAVNMLSSAPAGVNKGLVLLSDGYQNCGTNPLPLPAGTPPVYSCAMGPASDQNLMQQIATQSGGQYYYAPYVFNMMQIYNQIRAQTPAAQLLANGYKVAQAYDYLLIPATVSAGNDLGQFSVVWSDPNYTFTNGQPGLNQLSVTLVTPAGVVITPMPTLQGGAYVVFNIPNPAVGLWYIQIMYGGTTPQGLTGGAFEYAPSGNAAPLQLTVDAPSVVRKGQPITYHAHLTDDGKPITGQQIRALVTRPKLSQHSAIKAYASDLKNIKLPEETMDTIQHPDLAKLDLLYRQRLTEEDLLPHIKGGSILSAAKQGGYAGTIHETHEAGSYTVELEVTGFSDKSKTPFSRSRRFNVVVTDGD</sequence>
<dbReference type="SMART" id="SM00327">
    <property type="entry name" value="VWA"/>
    <property type="match status" value="1"/>
</dbReference>
<reference evidence="2 3" key="1">
    <citation type="submission" date="2019-08" db="EMBL/GenBank/DDBJ databases">
        <title>Comparative genome analysis confer to the adaptation heavy metal polluted environment.</title>
        <authorList>
            <person name="Li Y."/>
        </authorList>
    </citation>
    <scope>NUCLEOTIDE SEQUENCE [LARGE SCALE GENOMIC DNA]</scope>
    <source>
        <strain evidence="2 3">P2</strain>
    </source>
</reference>
<evidence type="ECO:0000313" key="2">
    <source>
        <dbReference type="EMBL" id="QEM05715.1"/>
    </source>
</evidence>
<name>A0AAE6JIQ3_9SPHI</name>
<protein>
    <submittedName>
        <fullName evidence="2">VWA domain-containing protein</fullName>
    </submittedName>
</protein>
<dbReference type="CDD" id="cd00198">
    <property type="entry name" value="vWFA"/>
    <property type="match status" value="1"/>
</dbReference>
<dbReference type="SUPFAM" id="SSF53300">
    <property type="entry name" value="vWA-like"/>
    <property type="match status" value="1"/>
</dbReference>
<dbReference type="PROSITE" id="PS50234">
    <property type="entry name" value="VWFA"/>
    <property type="match status" value="1"/>
</dbReference>
<dbReference type="Gene3D" id="3.40.50.410">
    <property type="entry name" value="von Willebrand factor, type A domain"/>
    <property type="match status" value="1"/>
</dbReference>